<reference evidence="1 2" key="1">
    <citation type="submission" date="2017-09" db="EMBL/GenBank/DDBJ databases">
        <title>Depth-based differentiation of microbial function through sediment-hosted aquifers and enrichment of novel symbionts in the deep terrestrial subsurface.</title>
        <authorList>
            <person name="Probst A.J."/>
            <person name="Ladd B."/>
            <person name="Jarett J.K."/>
            <person name="Geller-Mcgrath D.E."/>
            <person name="Sieber C.M."/>
            <person name="Emerson J.B."/>
            <person name="Anantharaman K."/>
            <person name="Thomas B.C."/>
            <person name="Malmstrom R."/>
            <person name="Stieglmeier M."/>
            <person name="Klingl A."/>
            <person name="Woyke T."/>
            <person name="Ryan C.M."/>
            <person name="Banfield J.F."/>
        </authorList>
    </citation>
    <scope>NUCLEOTIDE SEQUENCE [LARGE SCALE GENOMIC DNA]</scope>
    <source>
        <strain evidence="1">CG17_big_fil_post_rev_8_21_14_2_50_48_46</strain>
    </source>
</reference>
<name>A0A2M7G3T2_9BACT</name>
<protein>
    <submittedName>
        <fullName evidence="1">Uncharacterized protein</fullName>
    </submittedName>
</protein>
<evidence type="ECO:0000313" key="2">
    <source>
        <dbReference type="Proteomes" id="UP000231019"/>
    </source>
</evidence>
<organism evidence="1 2">
    <name type="scientific">bacterium (Candidatus Blackallbacteria) CG17_big_fil_post_rev_8_21_14_2_50_48_46</name>
    <dbReference type="NCBI Taxonomy" id="2014261"/>
    <lineage>
        <taxon>Bacteria</taxon>
        <taxon>Candidatus Blackallbacteria</taxon>
    </lineage>
</organism>
<gene>
    <name evidence="1" type="ORF">COW36_12275</name>
</gene>
<comment type="caution">
    <text evidence="1">The sequence shown here is derived from an EMBL/GenBank/DDBJ whole genome shotgun (WGS) entry which is preliminary data.</text>
</comment>
<dbReference type="Proteomes" id="UP000231019">
    <property type="component" value="Unassembled WGS sequence"/>
</dbReference>
<dbReference type="AlphaFoldDB" id="A0A2M7G3T2"/>
<sequence length="113" mass="12335">MDAEDFKTLGECEFGTIWEVQSENKVVVNAYQAALYFSREDFMHFAKMVEESVVALTGRGFQASSAPPPAAPAAAPAAKKEAQSEVAQITDFRAFRKSKGSSAKDEEDDDFTS</sequence>
<dbReference type="EMBL" id="PFFQ01000037">
    <property type="protein sequence ID" value="PIW16536.1"/>
    <property type="molecule type" value="Genomic_DNA"/>
</dbReference>
<evidence type="ECO:0000313" key="1">
    <source>
        <dbReference type="EMBL" id="PIW16536.1"/>
    </source>
</evidence>
<accession>A0A2M7G3T2</accession>
<proteinExistence type="predicted"/>